<proteinExistence type="predicted"/>
<name>A0A8S3TZW2_MYTED</name>
<accession>A0A8S3TZW2</accession>
<dbReference type="OrthoDB" id="10468501at2759"/>
<feature type="chain" id="PRO_5035719214" evidence="1">
    <location>
        <begin position="19"/>
        <end position="159"/>
    </location>
</feature>
<feature type="signal peptide" evidence="1">
    <location>
        <begin position="1"/>
        <end position="18"/>
    </location>
</feature>
<gene>
    <name evidence="2" type="ORF">MEDL_51833</name>
</gene>
<protein>
    <submittedName>
        <fullName evidence="2">Uncharacterized protein</fullName>
    </submittedName>
</protein>
<dbReference type="EMBL" id="CAJPWZ010002521">
    <property type="protein sequence ID" value="CAG2239466.1"/>
    <property type="molecule type" value="Genomic_DNA"/>
</dbReference>
<evidence type="ECO:0000313" key="2">
    <source>
        <dbReference type="EMBL" id="CAG2239466.1"/>
    </source>
</evidence>
<reference evidence="2" key="1">
    <citation type="submission" date="2021-03" db="EMBL/GenBank/DDBJ databases">
        <authorList>
            <person name="Bekaert M."/>
        </authorList>
    </citation>
    <scope>NUCLEOTIDE SEQUENCE</scope>
</reference>
<dbReference type="Proteomes" id="UP000683360">
    <property type="component" value="Unassembled WGS sequence"/>
</dbReference>
<organism evidence="2 3">
    <name type="scientific">Mytilus edulis</name>
    <name type="common">Blue mussel</name>
    <dbReference type="NCBI Taxonomy" id="6550"/>
    <lineage>
        <taxon>Eukaryota</taxon>
        <taxon>Metazoa</taxon>
        <taxon>Spiralia</taxon>
        <taxon>Lophotrochozoa</taxon>
        <taxon>Mollusca</taxon>
        <taxon>Bivalvia</taxon>
        <taxon>Autobranchia</taxon>
        <taxon>Pteriomorphia</taxon>
        <taxon>Mytilida</taxon>
        <taxon>Mytiloidea</taxon>
        <taxon>Mytilidae</taxon>
        <taxon>Mytilinae</taxon>
        <taxon>Mytilus</taxon>
    </lineage>
</organism>
<dbReference type="AlphaFoldDB" id="A0A8S3TZW2"/>
<keyword evidence="1" id="KW-0732">Signal</keyword>
<sequence length="159" mass="17583">MVKTQAILVLLCVAMAYGANYGNGFNYGNNYQYTGSYVGSHNTGTFNRNANSYSNYGGYNRYTPGGYSQGYNKYSSGVYNQMIVPHPYPLPVPVASHSGNHGNRVLVVRDQGVQNNGFLGFGGNGIFGSRTSVDKKKLKDIRLNKMVIELKHNVFCYYC</sequence>
<evidence type="ECO:0000313" key="3">
    <source>
        <dbReference type="Proteomes" id="UP000683360"/>
    </source>
</evidence>
<evidence type="ECO:0000256" key="1">
    <source>
        <dbReference type="SAM" id="SignalP"/>
    </source>
</evidence>
<comment type="caution">
    <text evidence="2">The sequence shown here is derived from an EMBL/GenBank/DDBJ whole genome shotgun (WGS) entry which is preliminary data.</text>
</comment>
<keyword evidence="3" id="KW-1185">Reference proteome</keyword>